<dbReference type="EMBL" id="CP016428">
    <property type="protein sequence ID" value="ANW03150.1"/>
    <property type="molecule type" value="Genomic_DNA"/>
</dbReference>
<evidence type="ECO:0000313" key="2">
    <source>
        <dbReference type="Proteomes" id="UP000092839"/>
    </source>
</evidence>
<keyword evidence="2" id="KW-1185">Reference proteome</keyword>
<proteinExistence type="predicted"/>
<sequence length="87" mass="9769">MPVAKDGRSCAAGRMFKENSTCTYELLTSISLERACGQVGERLMEYHQEFFWNDKARIVSGGEIVKVSSLGLREKDGLELIAPLHRH</sequence>
<name>A0A1B1UK32_9BRAD</name>
<gene>
    <name evidence="1" type="ORF">LMTR13_26420</name>
</gene>
<dbReference type="Proteomes" id="UP000092839">
    <property type="component" value="Chromosome"/>
</dbReference>
<evidence type="ECO:0000313" key="1">
    <source>
        <dbReference type="EMBL" id="ANW03150.1"/>
    </source>
</evidence>
<accession>A0A1B1UK32</accession>
<dbReference type="KEGG" id="bic:LMTR13_26420"/>
<organism evidence="1 2">
    <name type="scientific">Bradyrhizobium icense</name>
    <dbReference type="NCBI Taxonomy" id="1274631"/>
    <lineage>
        <taxon>Bacteria</taxon>
        <taxon>Pseudomonadati</taxon>
        <taxon>Pseudomonadota</taxon>
        <taxon>Alphaproteobacteria</taxon>
        <taxon>Hyphomicrobiales</taxon>
        <taxon>Nitrobacteraceae</taxon>
        <taxon>Bradyrhizobium</taxon>
    </lineage>
</organism>
<protein>
    <submittedName>
        <fullName evidence="1">Uncharacterized protein</fullName>
    </submittedName>
</protein>
<dbReference type="AlphaFoldDB" id="A0A1B1UK32"/>
<reference evidence="1 2" key="1">
    <citation type="submission" date="2016-07" db="EMBL/GenBank/DDBJ databases">
        <title>Complete genome sequence of Bradyrhizobium icense LMTR 13T, a potential inoculant strain isolated from lima bean (Phaseolus lunatus) in Peru.</title>
        <authorList>
            <person name="Ormeno-Orrillo E."/>
            <person name="Duran D."/>
            <person name="Rogel M.A."/>
            <person name="Rey L."/>
            <person name="Imperial J."/>
            <person name="Ruiz-Argueso T."/>
            <person name="Martinez-Romero E."/>
        </authorList>
    </citation>
    <scope>NUCLEOTIDE SEQUENCE [LARGE SCALE GENOMIC DNA]</scope>
    <source>
        <strain evidence="1 2">LMTR 13</strain>
    </source>
</reference>